<gene>
    <name evidence="4" type="ORF">D7V32_08310</name>
</gene>
<evidence type="ECO:0000256" key="2">
    <source>
        <dbReference type="SAM" id="MobiDB-lite"/>
    </source>
</evidence>
<evidence type="ECO:0000313" key="5">
    <source>
        <dbReference type="Proteomes" id="UP000282388"/>
    </source>
</evidence>
<dbReference type="EMBL" id="RAXV01000015">
    <property type="protein sequence ID" value="RKG31457.1"/>
    <property type="molecule type" value="Genomic_DNA"/>
</dbReference>
<feature type="coiled-coil region" evidence="1">
    <location>
        <begin position="120"/>
        <end position="151"/>
    </location>
</feature>
<keyword evidence="3" id="KW-1133">Transmembrane helix</keyword>
<reference evidence="4 5" key="1">
    <citation type="submission" date="2018-09" db="EMBL/GenBank/DDBJ databases">
        <title>The draft genome of Acinetobacter spp. strains.</title>
        <authorList>
            <person name="Qin J."/>
            <person name="Feng Y."/>
            <person name="Zong Z."/>
        </authorList>
    </citation>
    <scope>NUCLEOTIDE SEQUENCE [LARGE SCALE GENOMIC DNA]</scope>
    <source>
        <strain evidence="4 5">WCHAc060012</strain>
    </source>
</reference>
<dbReference type="Proteomes" id="UP000282388">
    <property type="component" value="Unassembled WGS sequence"/>
</dbReference>
<keyword evidence="3" id="KW-0472">Membrane</keyword>
<feature type="transmembrane region" description="Helical" evidence="3">
    <location>
        <begin position="186"/>
        <end position="208"/>
    </location>
</feature>
<keyword evidence="1" id="KW-0175">Coiled coil</keyword>
<proteinExistence type="predicted"/>
<feature type="region of interest" description="Disordered" evidence="2">
    <location>
        <begin position="285"/>
        <end position="304"/>
    </location>
</feature>
<name>A0A3A8E9E0_9GAMM</name>
<comment type="caution">
    <text evidence="4">The sequence shown here is derived from an EMBL/GenBank/DDBJ whole genome shotgun (WGS) entry which is preliminary data.</text>
</comment>
<evidence type="ECO:0000256" key="1">
    <source>
        <dbReference type="SAM" id="Coils"/>
    </source>
</evidence>
<dbReference type="OrthoDB" id="6694582at2"/>
<protein>
    <submittedName>
        <fullName evidence="4">Uncharacterized protein</fullName>
    </submittedName>
</protein>
<feature type="compositionally biased region" description="Basic and acidic residues" evidence="2">
    <location>
        <begin position="292"/>
        <end position="303"/>
    </location>
</feature>
<organism evidence="4 5">
    <name type="scientific">Acinetobacter tianfuensis</name>
    <dbReference type="NCBI Taxonomy" id="2419603"/>
    <lineage>
        <taxon>Bacteria</taxon>
        <taxon>Pseudomonadati</taxon>
        <taxon>Pseudomonadota</taxon>
        <taxon>Gammaproteobacteria</taxon>
        <taxon>Moraxellales</taxon>
        <taxon>Moraxellaceae</taxon>
        <taxon>Acinetobacter</taxon>
    </lineage>
</organism>
<evidence type="ECO:0000313" key="4">
    <source>
        <dbReference type="EMBL" id="RKG31457.1"/>
    </source>
</evidence>
<keyword evidence="5" id="KW-1185">Reference proteome</keyword>
<dbReference type="RefSeq" id="WP_120402423.1">
    <property type="nucleotide sequence ID" value="NZ_RAXV01000015.1"/>
</dbReference>
<evidence type="ECO:0000256" key="3">
    <source>
        <dbReference type="SAM" id="Phobius"/>
    </source>
</evidence>
<keyword evidence="3" id="KW-0812">Transmembrane</keyword>
<dbReference type="AlphaFoldDB" id="A0A3A8E9E0"/>
<sequence length="329" mass="37773">MNFEQAKIILIDLHLDSASFHKNDIVDKAAYLFSLFEADFVQKTNRETFYNLPYKEISVRIFESNINEIQSNTLDSFANTVKEVLVDKYKNSSNDFEHLLKCYEKFTHHIELAFIQKQFIQKASKDALDIAKKAEDLANEADAQAKSTIANYISILGIFASIIFTLFGGVNLIGSTVKLLEVNSRWPYLTFIIALLMICLLTLLNMMVKWINSMSNLKRVLEKHNKEDNVTAVECYWYKPWTWDFYTKAVSFFLLILLISMCGMYSVNKESLFTITKETTTKNLPMAAENNKPADKSKLESQNKEVTVVEKITVSNHANDKNADKDKSE</sequence>
<feature type="transmembrane region" description="Helical" evidence="3">
    <location>
        <begin position="152"/>
        <end position="174"/>
    </location>
</feature>
<accession>A0A3A8E9E0</accession>
<feature type="transmembrane region" description="Helical" evidence="3">
    <location>
        <begin position="249"/>
        <end position="267"/>
    </location>
</feature>